<feature type="region of interest" description="Disordered" evidence="5">
    <location>
        <begin position="423"/>
        <end position="450"/>
    </location>
</feature>
<protein>
    <recommendedName>
        <fullName evidence="6">Luciferase-like domain-containing protein</fullName>
    </recommendedName>
</protein>
<feature type="region of interest" description="Disordered" evidence="5">
    <location>
        <begin position="175"/>
        <end position="203"/>
    </location>
</feature>
<name>A0ABR3PZE3_9TREE</name>
<evidence type="ECO:0000256" key="3">
    <source>
        <dbReference type="ARBA" id="ARBA00023002"/>
    </source>
</evidence>
<gene>
    <name evidence="7" type="ORF">Q8F55_007310</name>
</gene>
<keyword evidence="1" id="KW-0285">Flavoprotein</keyword>
<keyword evidence="2" id="KW-0288">FMN</keyword>
<dbReference type="InterPro" id="IPR011251">
    <property type="entry name" value="Luciferase-like_dom"/>
</dbReference>
<keyword evidence="3" id="KW-0560">Oxidoreductase</keyword>
<keyword evidence="8" id="KW-1185">Reference proteome</keyword>
<dbReference type="Proteomes" id="UP001565368">
    <property type="component" value="Unassembled WGS sequence"/>
</dbReference>
<dbReference type="Gene3D" id="3.20.20.30">
    <property type="entry name" value="Luciferase-like domain"/>
    <property type="match status" value="1"/>
</dbReference>
<dbReference type="InterPro" id="IPR024014">
    <property type="entry name" value="DMSO2_SphG"/>
</dbReference>
<evidence type="ECO:0000256" key="2">
    <source>
        <dbReference type="ARBA" id="ARBA00022643"/>
    </source>
</evidence>
<accession>A0ABR3PZE3</accession>
<evidence type="ECO:0000313" key="8">
    <source>
        <dbReference type="Proteomes" id="UP001565368"/>
    </source>
</evidence>
<evidence type="ECO:0000256" key="1">
    <source>
        <dbReference type="ARBA" id="ARBA00022630"/>
    </source>
</evidence>
<dbReference type="PANTHER" id="PTHR42847:SF4">
    <property type="entry name" value="ALKANESULFONATE MONOOXYGENASE-RELATED"/>
    <property type="match status" value="1"/>
</dbReference>
<feature type="compositionally biased region" description="Basic and acidic residues" evidence="5">
    <location>
        <begin position="441"/>
        <end position="450"/>
    </location>
</feature>
<evidence type="ECO:0000256" key="5">
    <source>
        <dbReference type="SAM" id="MobiDB-lite"/>
    </source>
</evidence>
<dbReference type="InterPro" id="IPR050172">
    <property type="entry name" value="SsuD_RutA_monooxygenase"/>
</dbReference>
<dbReference type="EMBL" id="JBBXJM010000005">
    <property type="protein sequence ID" value="KAL1407874.1"/>
    <property type="molecule type" value="Genomic_DNA"/>
</dbReference>
<dbReference type="InterPro" id="IPR036661">
    <property type="entry name" value="Luciferase-like_sf"/>
</dbReference>
<evidence type="ECO:0000256" key="4">
    <source>
        <dbReference type="ARBA" id="ARBA00023033"/>
    </source>
</evidence>
<dbReference type="CDD" id="cd01094">
    <property type="entry name" value="Alkanesulfonate_monoxygenase"/>
    <property type="match status" value="1"/>
</dbReference>
<dbReference type="Pfam" id="PF00296">
    <property type="entry name" value="Bac_luciferase"/>
    <property type="match status" value="1"/>
</dbReference>
<sequence length="450" mass="49799">MAPLNFAFWVPNVSRGLVNSKVPQRTSHDLDYNIKLAQIAEEKGFTFALTQIRFMSAHDGDEQYESVSYSHALLAQTKKLNVIAAILPGPWHPALTAKTFASIDHYTGGRISINVVSGWYKQEQAAMGLEWPEHDGRYVRSTEFIRSIRGLWNEPSFSLDGQFYKFDNYSMEPKPSIRVSTSSPSTNHGTLHSSKAPTEGTRGPIIFMGGNSAAARRMAGTEADWFFLNGNDDETFTKWILDVRANAQAAGRRIKVGIHGFVIAKPTTEEAYLQLNHIVNGANPEQVSQLYEAFKEAGKSAPEGEGMWAKANFKDLVQYNEGFRTGLIGSYDDVARRIIQLKSLGADLVLTAYLHFQDELAEFGDKVIPLVRQYEQEAIDSGEAKSWPTFENYPVPEDVAAKWAHKKVSGTVDHIAVAEQLASKKRANGEANGDSNGDANGHGDAKRIKV</sequence>
<proteinExistence type="predicted"/>
<organism evidence="7 8">
    <name type="scientific">Vanrija albida</name>
    <dbReference type="NCBI Taxonomy" id="181172"/>
    <lineage>
        <taxon>Eukaryota</taxon>
        <taxon>Fungi</taxon>
        <taxon>Dikarya</taxon>
        <taxon>Basidiomycota</taxon>
        <taxon>Agaricomycotina</taxon>
        <taxon>Tremellomycetes</taxon>
        <taxon>Trichosporonales</taxon>
        <taxon>Trichosporonaceae</taxon>
        <taxon>Vanrija</taxon>
    </lineage>
</organism>
<evidence type="ECO:0000259" key="6">
    <source>
        <dbReference type="Pfam" id="PF00296"/>
    </source>
</evidence>
<comment type="caution">
    <text evidence="7">The sequence shown here is derived from an EMBL/GenBank/DDBJ whole genome shotgun (WGS) entry which is preliminary data.</text>
</comment>
<dbReference type="SUPFAM" id="SSF51679">
    <property type="entry name" value="Bacterial luciferase-like"/>
    <property type="match status" value="1"/>
</dbReference>
<keyword evidence="4" id="KW-0503">Monooxygenase</keyword>
<dbReference type="GeneID" id="95988353"/>
<reference evidence="7 8" key="1">
    <citation type="submission" date="2023-08" db="EMBL/GenBank/DDBJ databases">
        <title>Annotated Genome Sequence of Vanrija albida AlHP1.</title>
        <authorList>
            <person name="Herzog R."/>
        </authorList>
    </citation>
    <scope>NUCLEOTIDE SEQUENCE [LARGE SCALE GENOMIC DNA]</scope>
    <source>
        <strain evidence="7 8">AlHP1</strain>
    </source>
</reference>
<dbReference type="NCBIfam" id="TIGR04021">
    <property type="entry name" value="LLM_DMSO2_sfnG"/>
    <property type="match status" value="1"/>
</dbReference>
<dbReference type="RefSeq" id="XP_069207818.1">
    <property type="nucleotide sequence ID" value="XM_069355747.1"/>
</dbReference>
<feature type="compositionally biased region" description="Polar residues" evidence="5">
    <location>
        <begin position="178"/>
        <end position="196"/>
    </location>
</feature>
<dbReference type="PANTHER" id="PTHR42847">
    <property type="entry name" value="ALKANESULFONATE MONOOXYGENASE"/>
    <property type="match status" value="1"/>
</dbReference>
<feature type="domain" description="Luciferase-like" evidence="6">
    <location>
        <begin position="10"/>
        <end position="347"/>
    </location>
</feature>
<evidence type="ECO:0000313" key="7">
    <source>
        <dbReference type="EMBL" id="KAL1407874.1"/>
    </source>
</evidence>